<protein>
    <submittedName>
        <fullName evidence="1">Uncharacterized protein</fullName>
    </submittedName>
</protein>
<evidence type="ECO:0000313" key="1">
    <source>
        <dbReference type="EMBL" id="MED1201920.1"/>
    </source>
</evidence>
<accession>A0ABU6MBM9</accession>
<name>A0ABU6MBM9_9BACI</name>
<sequence>MEVKIGQIYKRRDSEALAMVTAIQHNQIYLGTGRSVSEATLESHYILLKDASN</sequence>
<dbReference type="RefSeq" id="WP_198160196.1">
    <property type="nucleotide sequence ID" value="NZ_JARMAB010000004.1"/>
</dbReference>
<gene>
    <name evidence="1" type="ORF">P4T90_02315</name>
</gene>
<proteinExistence type="predicted"/>
<organism evidence="1 2">
    <name type="scientific">Heyndrickxia acidicola</name>
    <dbReference type="NCBI Taxonomy" id="209389"/>
    <lineage>
        <taxon>Bacteria</taxon>
        <taxon>Bacillati</taxon>
        <taxon>Bacillota</taxon>
        <taxon>Bacilli</taxon>
        <taxon>Bacillales</taxon>
        <taxon>Bacillaceae</taxon>
        <taxon>Heyndrickxia</taxon>
    </lineage>
</organism>
<keyword evidence="2" id="KW-1185">Reference proteome</keyword>
<reference evidence="1 2" key="1">
    <citation type="submission" date="2023-03" db="EMBL/GenBank/DDBJ databases">
        <title>Bacillus Genome Sequencing.</title>
        <authorList>
            <person name="Dunlap C."/>
        </authorList>
    </citation>
    <scope>NUCLEOTIDE SEQUENCE [LARGE SCALE GENOMIC DNA]</scope>
    <source>
        <strain evidence="1 2">B-23453</strain>
    </source>
</reference>
<evidence type="ECO:0000313" key="2">
    <source>
        <dbReference type="Proteomes" id="UP001341444"/>
    </source>
</evidence>
<dbReference type="EMBL" id="JARMAB010000004">
    <property type="protein sequence ID" value="MED1201920.1"/>
    <property type="molecule type" value="Genomic_DNA"/>
</dbReference>
<comment type="caution">
    <text evidence="1">The sequence shown here is derived from an EMBL/GenBank/DDBJ whole genome shotgun (WGS) entry which is preliminary data.</text>
</comment>
<dbReference type="Proteomes" id="UP001341444">
    <property type="component" value="Unassembled WGS sequence"/>
</dbReference>